<feature type="compositionally biased region" description="Low complexity" evidence="1">
    <location>
        <begin position="391"/>
        <end position="408"/>
    </location>
</feature>
<dbReference type="HOGENOM" id="CLU_599891_0_0_1"/>
<dbReference type="Pfam" id="PF07985">
    <property type="entry name" value="SRR1"/>
    <property type="match status" value="1"/>
</dbReference>
<dbReference type="GeneID" id="25363110"/>
<organism evidence="3 4">
    <name type="scientific">Aureobasidium subglaciale (strain EXF-2481)</name>
    <name type="common">Aureobasidium pullulans var. subglaciale</name>
    <dbReference type="NCBI Taxonomy" id="1043005"/>
    <lineage>
        <taxon>Eukaryota</taxon>
        <taxon>Fungi</taxon>
        <taxon>Dikarya</taxon>
        <taxon>Ascomycota</taxon>
        <taxon>Pezizomycotina</taxon>
        <taxon>Dothideomycetes</taxon>
        <taxon>Dothideomycetidae</taxon>
        <taxon>Dothideales</taxon>
        <taxon>Saccotheciaceae</taxon>
        <taxon>Aureobasidium</taxon>
    </lineage>
</organism>
<feature type="region of interest" description="Disordered" evidence="1">
    <location>
        <begin position="387"/>
        <end position="456"/>
    </location>
</feature>
<dbReference type="Proteomes" id="UP000030641">
    <property type="component" value="Unassembled WGS sequence"/>
</dbReference>
<dbReference type="PANTHER" id="PTHR42080">
    <property type="entry name" value="SRR1 DOMAIN-CONTAINING PROTEIN"/>
    <property type="match status" value="1"/>
</dbReference>
<gene>
    <name evidence="3" type="ORF">AUEXF2481DRAFT_25932</name>
</gene>
<name>A0A074ZJK6_AURSE</name>
<feature type="compositionally biased region" description="Basic and acidic residues" evidence="1">
    <location>
        <begin position="297"/>
        <end position="307"/>
    </location>
</feature>
<proteinExistence type="predicted"/>
<dbReference type="InParanoid" id="A0A074ZJK6"/>
<reference evidence="3 4" key="1">
    <citation type="journal article" date="2014" name="BMC Genomics">
        <title>Genome sequencing of four Aureobasidium pullulans varieties: biotechnological potential, stress tolerance, and description of new species.</title>
        <authorList>
            <person name="Gostin Ar C."/>
            <person name="Ohm R.A."/>
            <person name="Kogej T."/>
            <person name="Sonjak S."/>
            <person name="Turk M."/>
            <person name="Zajc J."/>
            <person name="Zalar P."/>
            <person name="Grube M."/>
            <person name="Sun H."/>
            <person name="Han J."/>
            <person name="Sharma A."/>
            <person name="Chiniquy J."/>
            <person name="Ngan C.Y."/>
            <person name="Lipzen A."/>
            <person name="Barry K."/>
            <person name="Grigoriev I.V."/>
            <person name="Gunde-Cimerman N."/>
        </authorList>
    </citation>
    <scope>NUCLEOTIDE SEQUENCE [LARGE SCALE GENOMIC DNA]</scope>
    <source>
        <strain evidence="3 4">EXF-2481</strain>
    </source>
</reference>
<feature type="region of interest" description="Disordered" evidence="1">
    <location>
        <begin position="1"/>
        <end position="22"/>
    </location>
</feature>
<evidence type="ECO:0000313" key="3">
    <source>
        <dbReference type="EMBL" id="KEQ98666.1"/>
    </source>
</evidence>
<evidence type="ECO:0000313" key="4">
    <source>
        <dbReference type="Proteomes" id="UP000030641"/>
    </source>
</evidence>
<dbReference type="STRING" id="1043005.A0A074ZJK6"/>
<evidence type="ECO:0000259" key="2">
    <source>
        <dbReference type="Pfam" id="PF07985"/>
    </source>
</evidence>
<dbReference type="OrthoDB" id="5318346at2759"/>
<feature type="compositionally biased region" description="Basic and acidic residues" evidence="1">
    <location>
        <begin position="410"/>
        <end position="424"/>
    </location>
</feature>
<dbReference type="RefSeq" id="XP_013347278.1">
    <property type="nucleotide sequence ID" value="XM_013491824.1"/>
</dbReference>
<accession>A0A074ZJK6</accession>
<dbReference type="EMBL" id="KL584751">
    <property type="protein sequence ID" value="KEQ98666.1"/>
    <property type="molecule type" value="Genomic_DNA"/>
</dbReference>
<keyword evidence="4" id="KW-1185">Reference proteome</keyword>
<dbReference type="PANTHER" id="PTHR42080:SF1">
    <property type="entry name" value="SRR1-LIKE DOMAIN-CONTAINING PROTEIN"/>
    <property type="match status" value="1"/>
</dbReference>
<feature type="domain" description="SRR1-like" evidence="2">
    <location>
        <begin position="101"/>
        <end position="243"/>
    </location>
</feature>
<dbReference type="AlphaFoldDB" id="A0A074ZJK6"/>
<feature type="region of interest" description="Disordered" evidence="1">
    <location>
        <begin position="297"/>
        <end position="339"/>
    </location>
</feature>
<protein>
    <recommendedName>
        <fullName evidence="2">SRR1-like domain-containing protein</fullName>
    </recommendedName>
</protein>
<sequence length="456" mass="50972">MVQIQRSAPPEPVNPFPRKSNNSSWAGITDDAWLEVHDEFRDKFPEFVVDKEDDNGHPGKILTPYHEMWEKVEGVLRDIGTSAEEGRRHFRDWITGIVDKAGHVDSAVGLATGVFADCDQKTEEAFVHQLAVFITIRNRLQMKQKTTIPMVFQDPRFGIGEEYLLSSLAGGKVVEHPGCLKHMTKSSFVFAIHLPASAFVDTILPSLPALYIGNKIQNTYSGTGQVLAARYIRQVYMSGHRELTKELREIIDRTASFDDYYDLIEFDGTYDRIHPSQRKRWFQNTFVHFPKLKHPELVSSNKDRSEADSSNSDPNRESYGGPEDAHGGPPLGGVRTASAAESASVTLSAMTLAPAQSEPAYNPIQSVGTEPIAASARQYLADNSLWDRGKSSATSTTSTASEIPASSSKQRQEQDRKRRLERQQSPENFNPDLDPRNFPIRNKTDKVAGIWKPNAE</sequence>
<evidence type="ECO:0000256" key="1">
    <source>
        <dbReference type="SAM" id="MobiDB-lite"/>
    </source>
</evidence>
<dbReference type="InterPro" id="IPR012942">
    <property type="entry name" value="SRR1-like"/>
</dbReference>